<accession>A0A813GL20</accession>
<reference evidence="2" key="1">
    <citation type="submission" date="2021-02" db="EMBL/GenBank/DDBJ databases">
        <authorList>
            <person name="Dougan E. K."/>
            <person name="Rhodes N."/>
            <person name="Thang M."/>
            <person name="Chan C."/>
        </authorList>
    </citation>
    <scope>NUCLEOTIDE SEQUENCE</scope>
</reference>
<sequence length="99" mass="11514">MRPRQVALKKSSSLPSLKMGIRATWNERHYVNDHLGNRDMTMIHLVTKVNTEEQDKTKLRVAKKLSEVSTMDWMQDWVNRPVEPDEDESEEGGMEGDED</sequence>
<comment type="caution">
    <text evidence="2">The sequence shown here is derived from an EMBL/GenBank/DDBJ whole genome shotgun (WGS) entry which is preliminary data.</text>
</comment>
<dbReference type="EMBL" id="CAJNNV010028154">
    <property type="protein sequence ID" value="CAE8623376.1"/>
    <property type="molecule type" value="Genomic_DNA"/>
</dbReference>
<evidence type="ECO:0000256" key="1">
    <source>
        <dbReference type="SAM" id="MobiDB-lite"/>
    </source>
</evidence>
<evidence type="ECO:0000313" key="2">
    <source>
        <dbReference type="EMBL" id="CAE8623376.1"/>
    </source>
</evidence>
<gene>
    <name evidence="2" type="ORF">PGLA1383_LOCUS40638</name>
</gene>
<protein>
    <submittedName>
        <fullName evidence="2">Uncharacterized protein</fullName>
    </submittedName>
</protein>
<proteinExistence type="predicted"/>
<organism evidence="2 3">
    <name type="scientific">Polarella glacialis</name>
    <name type="common">Dinoflagellate</name>
    <dbReference type="NCBI Taxonomy" id="89957"/>
    <lineage>
        <taxon>Eukaryota</taxon>
        <taxon>Sar</taxon>
        <taxon>Alveolata</taxon>
        <taxon>Dinophyceae</taxon>
        <taxon>Suessiales</taxon>
        <taxon>Suessiaceae</taxon>
        <taxon>Polarella</taxon>
    </lineage>
</organism>
<name>A0A813GL20_POLGL</name>
<feature type="region of interest" description="Disordered" evidence="1">
    <location>
        <begin position="75"/>
        <end position="99"/>
    </location>
</feature>
<evidence type="ECO:0000313" key="3">
    <source>
        <dbReference type="Proteomes" id="UP000654075"/>
    </source>
</evidence>
<dbReference type="Proteomes" id="UP000654075">
    <property type="component" value="Unassembled WGS sequence"/>
</dbReference>
<dbReference type="AlphaFoldDB" id="A0A813GL20"/>
<keyword evidence="3" id="KW-1185">Reference proteome</keyword>
<feature type="compositionally biased region" description="Acidic residues" evidence="1">
    <location>
        <begin position="84"/>
        <end position="99"/>
    </location>
</feature>